<gene>
    <name evidence="7" type="primary">TPHA0F02800</name>
    <name evidence="7" type="ordered locus">TPHA_0F02800</name>
</gene>
<dbReference type="KEGG" id="tpf:TPHA_0F02800"/>
<dbReference type="InterPro" id="IPR043047">
    <property type="entry name" value="Hri1_N_sf"/>
</dbReference>
<dbReference type="eggNOG" id="ENOG502QTYD">
    <property type="taxonomic scope" value="Eukaryota"/>
</dbReference>
<reference evidence="7 8" key="1">
    <citation type="journal article" date="2011" name="Proc. Natl. Acad. Sci. U.S.A.">
        <title>Evolutionary erosion of yeast sex chromosomes by mating-type switching accidents.</title>
        <authorList>
            <person name="Gordon J.L."/>
            <person name="Armisen D."/>
            <person name="Proux-Wera E."/>
            <person name="Oheigeartaigh S.S."/>
            <person name="Byrne K.P."/>
            <person name="Wolfe K.H."/>
        </authorList>
    </citation>
    <scope>NUCLEOTIDE SEQUENCE [LARGE SCALE GENOMIC DNA]</scope>
    <source>
        <strain evidence="8">ATCC 24235 / CBS 4417 / NBRC 1672 / NRRL Y-8282 / UCD 70-5</strain>
    </source>
</reference>
<dbReference type="InterPro" id="IPR038744">
    <property type="entry name" value="Hri1_N"/>
</dbReference>
<dbReference type="GeneID" id="11535534"/>
<dbReference type="RefSeq" id="XP_003686195.1">
    <property type="nucleotide sequence ID" value="XM_003686147.1"/>
</dbReference>
<dbReference type="CDD" id="cd11693">
    <property type="entry name" value="HRI1_C_like"/>
    <property type="match status" value="1"/>
</dbReference>
<dbReference type="InterPro" id="IPR031818">
    <property type="entry name" value="Hri1"/>
</dbReference>
<evidence type="ECO:0000313" key="8">
    <source>
        <dbReference type="Proteomes" id="UP000005666"/>
    </source>
</evidence>
<evidence type="ECO:0000256" key="3">
    <source>
        <dbReference type="ARBA" id="ARBA00005229"/>
    </source>
</evidence>
<dbReference type="GO" id="GO:0005634">
    <property type="term" value="C:nucleus"/>
    <property type="evidence" value="ECO:0007669"/>
    <property type="project" value="UniProtKB-SubCell"/>
</dbReference>
<sequence>MPSLLKRVLFQVGDAMNERTITYSSVSNDGHCISIRPFTKPTGEKEEKFPIEWAFACTNKDVKVTKLSETSMKQDFDFLLDTNRYLAGEHEKSGDIVETQWDTWESGLILEHGVVYPHGKDKEGVAFKELWQPLDCSIAEETILASSERNDVSRSIVLRTEKSEKWDGLIIVTGRYVQGILLDKTKSDVTGISILRLVETGAMDSFSPLVVQGENTHKFPKTYGKLELEDVIKLGGIGWEVIECHNQ</sequence>
<evidence type="ECO:0000256" key="5">
    <source>
        <dbReference type="ARBA" id="ARBA00022490"/>
    </source>
</evidence>
<keyword evidence="6" id="KW-0539">Nucleus</keyword>
<evidence type="ECO:0000313" key="7">
    <source>
        <dbReference type="EMBL" id="CCE63761.1"/>
    </source>
</evidence>
<comment type="subcellular location">
    <subcellularLocation>
        <location evidence="2">Cytoplasm</location>
    </subcellularLocation>
    <subcellularLocation>
        <location evidence="1">Nucleus</location>
    </subcellularLocation>
</comment>
<dbReference type="GO" id="GO:0006612">
    <property type="term" value="P:protein targeting to membrane"/>
    <property type="evidence" value="ECO:0007669"/>
    <property type="project" value="EnsemblFungi"/>
</dbReference>
<dbReference type="Proteomes" id="UP000005666">
    <property type="component" value="Chromosome 6"/>
</dbReference>
<comment type="similarity">
    <text evidence="3">Belongs to the HRI1 family.</text>
</comment>
<evidence type="ECO:0000256" key="2">
    <source>
        <dbReference type="ARBA" id="ARBA00004496"/>
    </source>
</evidence>
<evidence type="ECO:0000256" key="4">
    <source>
        <dbReference type="ARBA" id="ARBA00017063"/>
    </source>
</evidence>
<evidence type="ECO:0000256" key="6">
    <source>
        <dbReference type="ARBA" id="ARBA00023242"/>
    </source>
</evidence>
<dbReference type="OMA" id="GEVNTTW"/>
<accession>G8BUH5</accession>
<dbReference type="Gene3D" id="2.40.128.310">
    <property type="entry name" value="Protein HRI1, C-terminal domain"/>
    <property type="match status" value="1"/>
</dbReference>
<proteinExistence type="inferred from homology"/>
<dbReference type="OrthoDB" id="4045395at2759"/>
<name>G8BUH5_TETPH</name>
<dbReference type="HOGENOM" id="CLU_097607_0_0_1"/>
<dbReference type="CDD" id="cd11692">
    <property type="entry name" value="HRI1_N_like"/>
    <property type="match status" value="1"/>
</dbReference>
<keyword evidence="8" id="KW-1185">Reference proteome</keyword>
<dbReference type="STRING" id="1071381.G8BUH5"/>
<protein>
    <recommendedName>
        <fullName evidence="4">Protein HRI1</fullName>
    </recommendedName>
</protein>
<dbReference type="GO" id="GO:0005789">
    <property type="term" value="C:endoplasmic reticulum membrane"/>
    <property type="evidence" value="ECO:0007669"/>
    <property type="project" value="EnsemblFungi"/>
</dbReference>
<dbReference type="Gene3D" id="2.40.128.320">
    <property type="entry name" value="Protein HRI1, N-terminal domain"/>
    <property type="match status" value="1"/>
</dbReference>
<organism evidence="7 8">
    <name type="scientific">Tetrapisispora phaffii (strain ATCC 24235 / CBS 4417 / NBRC 1672 / NRRL Y-8282 / UCD 70-5)</name>
    <name type="common">Yeast</name>
    <name type="synonym">Fabospora phaffii</name>
    <dbReference type="NCBI Taxonomy" id="1071381"/>
    <lineage>
        <taxon>Eukaryota</taxon>
        <taxon>Fungi</taxon>
        <taxon>Dikarya</taxon>
        <taxon>Ascomycota</taxon>
        <taxon>Saccharomycotina</taxon>
        <taxon>Saccharomycetes</taxon>
        <taxon>Saccharomycetales</taxon>
        <taxon>Saccharomycetaceae</taxon>
        <taxon>Tetrapisispora</taxon>
    </lineage>
</organism>
<dbReference type="EMBL" id="HE612861">
    <property type="protein sequence ID" value="CCE63761.1"/>
    <property type="molecule type" value="Genomic_DNA"/>
</dbReference>
<dbReference type="AlphaFoldDB" id="G8BUH5"/>
<evidence type="ECO:0000256" key="1">
    <source>
        <dbReference type="ARBA" id="ARBA00004123"/>
    </source>
</evidence>
<dbReference type="Pfam" id="PF16815">
    <property type="entry name" value="HRI1"/>
    <property type="match status" value="1"/>
</dbReference>
<keyword evidence="5" id="KW-0963">Cytoplasm</keyword>